<dbReference type="NCBIfam" id="TIGR00254">
    <property type="entry name" value="GGDEF"/>
    <property type="match status" value="1"/>
</dbReference>
<dbReference type="EC" id="2.7.7.65" evidence="1"/>
<dbReference type="GO" id="GO:0043709">
    <property type="term" value="P:cell adhesion involved in single-species biofilm formation"/>
    <property type="evidence" value="ECO:0007669"/>
    <property type="project" value="TreeGrafter"/>
</dbReference>
<dbReference type="Proteomes" id="UP000228859">
    <property type="component" value="Unassembled WGS sequence"/>
</dbReference>
<comment type="caution">
    <text evidence="3">The sequence shown here is derived from an EMBL/GenBank/DDBJ whole genome shotgun (WGS) entry which is preliminary data.</text>
</comment>
<evidence type="ECO:0000313" key="4">
    <source>
        <dbReference type="Proteomes" id="UP000228859"/>
    </source>
</evidence>
<dbReference type="Pfam" id="PF00990">
    <property type="entry name" value="GGDEF"/>
    <property type="match status" value="1"/>
</dbReference>
<dbReference type="EMBL" id="DLUI01000145">
    <property type="protein sequence ID" value="DAB37632.1"/>
    <property type="molecule type" value="Genomic_DNA"/>
</dbReference>
<proteinExistence type="predicted"/>
<dbReference type="SUPFAM" id="SSF55073">
    <property type="entry name" value="Nucleotide cyclase"/>
    <property type="match status" value="1"/>
</dbReference>
<reference evidence="3 4" key="1">
    <citation type="journal article" date="2017" name="Front. Microbiol.">
        <title>Comparative Genomic Analysis of the Class Epsilonproteobacteria and Proposed Reclassification to Epsilonbacteraeota (phyl. nov.).</title>
        <authorList>
            <person name="Waite D.W."/>
            <person name="Vanwonterghem I."/>
            <person name="Rinke C."/>
            <person name="Parks D.H."/>
            <person name="Zhang Y."/>
            <person name="Takai K."/>
            <person name="Sievert S.M."/>
            <person name="Simon J."/>
            <person name="Campbell B.J."/>
            <person name="Hanson T.E."/>
            <person name="Woyke T."/>
            <person name="Klotz M.G."/>
            <person name="Hugenholtz P."/>
        </authorList>
    </citation>
    <scope>NUCLEOTIDE SEQUENCE [LARGE SCALE GENOMIC DNA]</scope>
    <source>
        <strain evidence="3">UBA12443</strain>
    </source>
</reference>
<dbReference type="GO" id="GO:0005886">
    <property type="term" value="C:plasma membrane"/>
    <property type="evidence" value="ECO:0007669"/>
    <property type="project" value="TreeGrafter"/>
</dbReference>
<accession>A0A2D3W8G3</accession>
<dbReference type="InterPro" id="IPR043128">
    <property type="entry name" value="Rev_trsase/Diguanyl_cyclase"/>
</dbReference>
<dbReference type="Gene3D" id="3.30.70.270">
    <property type="match status" value="1"/>
</dbReference>
<dbReference type="SMART" id="SM00267">
    <property type="entry name" value="GGDEF"/>
    <property type="match status" value="1"/>
</dbReference>
<dbReference type="InterPro" id="IPR050469">
    <property type="entry name" value="Diguanylate_Cyclase"/>
</dbReference>
<protein>
    <recommendedName>
        <fullName evidence="1">diguanylate cyclase</fullName>
        <ecNumber evidence="1">2.7.7.65</ecNumber>
    </recommendedName>
</protein>
<evidence type="ECO:0000313" key="3">
    <source>
        <dbReference type="EMBL" id="DAB37632.1"/>
    </source>
</evidence>
<evidence type="ECO:0000256" key="1">
    <source>
        <dbReference type="ARBA" id="ARBA00012528"/>
    </source>
</evidence>
<name>A0A2D3W8G3_9BACT</name>
<gene>
    <name evidence="3" type="ORF">CFH83_10160</name>
</gene>
<evidence type="ECO:0000259" key="2">
    <source>
        <dbReference type="PROSITE" id="PS50887"/>
    </source>
</evidence>
<dbReference type="RefSeq" id="WP_294894554.1">
    <property type="nucleotide sequence ID" value="NZ_DLUI01000145.1"/>
</dbReference>
<sequence length="257" mass="29681">MSDLYKEHIDITNEVKESIQKLKVVFPAEYNRLYAEKAHAHHVKLKPNQVISSEMLDEKMVRHLITLSKCTDEAIHAIETEDKEVLKSVLKQTKILQQEIHELQKIVYEDGLTKSYNRQWFEDTLCNSDHISVRDSGTLIMVDLNKFKQINDTYGHVVGDKVLIHIAFKLKESGGRVVRYGGDEFLVIFDAKVSQNEIKTKMETILEYCNHIHFKVDQNEFKINFAYGMAEFKKGASVDSIIQAADKAMYQNKISPM</sequence>
<feature type="domain" description="GGDEF" evidence="2">
    <location>
        <begin position="135"/>
        <end position="257"/>
    </location>
</feature>
<dbReference type="PANTHER" id="PTHR45138">
    <property type="entry name" value="REGULATORY COMPONENTS OF SENSORY TRANSDUCTION SYSTEM"/>
    <property type="match status" value="1"/>
</dbReference>
<dbReference type="CDD" id="cd01949">
    <property type="entry name" value="GGDEF"/>
    <property type="match status" value="1"/>
</dbReference>
<dbReference type="GO" id="GO:0052621">
    <property type="term" value="F:diguanylate cyclase activity"/>
    <property type="evidence" value="ECO:0007669"/>
    <property type="project" value="UniProtKB-EC"/>
</dbReference>
<dbReference type="InterPro" id="IPR000160">
    <property type="entry name" value="GGDEF_dom"/>
</dbReference>
<dbReference type="PANTHER" id="PTHR45138:SF6">
    <property type="entry name" value="DIGUANYLATE CYCLASE DGCN"/>
    <property type="match status" value="1"/>
</dbReference>
<dbReference type="GO" id="GO:1902201">
    <property type="term" value="P:negative regulation of bacterial-type flagellum-dependent cell motility"/>
    <property type="evidence" value="ECO:0007669"/>
    <property type="project" value="TreeGrafter"/>
</dbReference>
<dbReference type="InterPro" id="IPR029787">
    <property type="entry name" value="Nucleotide_cyclase"/>
</dbReference>
<dbReference type="PROSITE" id="PS50887">
    <property type="entry name" value="GGDEF"/>
    <property type="match status" value="1"/>
</dbReference>
<dbReference type="AlphaFoldDB" id="A0A2D3W8G3"/>
<organism evidence="3 4">
    <name type="scientific">Sulfuricurvum kujiense</name>
    <dbReference type="NCBI Taxonomy" id="148813"/>
    <lineage>
        <taxon>Bacteria</taxon>
        <taxon>Pseudomonadati</taxon>
        <taxon>Campylobacterota</taxon>
        <taxon>Epsilonproteobacteria</taxon>
        <taxon>Campylobacterales</taxon>
        <taxon>Sulfurimonadaceae</taxon>
        <taxon>Sulfuricurvum</taxon>
    </lineage>
</organism>